<reference evidence="3" key="1">
    <citation type="journal article" date="2020" name="Stud. Mycol.">
        <title>101 Dothideomycetes genomes: a test case for predicting lifestyles and emergence of pathogens.</title>
        <authorList>
            <person name="Haridas S."/>
            <person name="Albert R."/>
            <person name="Binder M."/>
            <person name="Bloem J."/>
            <person name="Labutti K."/>
            <person name="Salamov A."/>
            <person name="Andreopoulos B."/>
            <person name="Baker S."/>
            <person name="Barry K."/>
            <person name="Bills G."/>
            <person name="Bluhm B."/>
            <person name="Cannon C."/>
            <person name="Castanera R."/>
            <person name="Culley D."/>
            <person name="Daum C."/>
            <person name="Ezra D."/>
            <person name="Gonzalez J."/>
            <person name="Henrissat B."/>
            <person name="Kuo A."/>
            <person name="Liang C."/>
            <person name="Lipzen A."/>
            <person name="Lutzoni F."/>
            <person name="Magnuson J."/>
            <person name="Mondo S."/>
            <person name="Nolan M."/>
            <person name="Ohm R."/>
            <person name="Pangilinan J."/>
            <person name="Park H.-J."/>
            <person name="Ramirez L."/>
            <person name="Alfaro M."/>
            <person name="Sun H."/>
            <person name="Tritt A."/>
            <person name="Yoshinaga Y."/>
            <person name="Zwiers L.-H."/>
            <person name="Turgeon B."/>
            <person name="Goodwin S."/>
            <person name="Spatafora J."/>
            <person name="Crous P."/>
            <person name="Grigoriev I."/>
        </authorList>
    </citation>
    <scope>NUCLEOTIDE SEQUENCE</scope>
    <source>
        <strain evidence="3">CBS 207.26</strain>
    </source>
</reference>
<dbReference type="EMBL" id="ML994610">
    <property type="protein sequence ID" value="KAF2195302.1"/>
    <property type="molecule type" value="Genomic_DNA"/>
</dbReference>
<dbReference type="Gene3D" id="2.60.40.4370">
    <property type="match status" value="1"/>
</dbReference>
<feature type="domain" description="Transcription factor TFIIIC triple barrel" evidence="2">
    <location>
        <begin position="16"/>
        <end position="129"/>
    </location>
</feature>
<dbReference type="AlphaFoldDB" id="A0A6A6EWB7"/>
<feature type="region of interest" description="Disordered" evidence="1">
    <location>
        <begin position="133"/>
        <end position="218"/>
    </location>
</feature>
<feature type="compositionally biased region" description="Acidic residues" evidence="1">
    <location>
        <begin position="141"/>
        <end position="157"/>
    </location>
</feature>
<dbReference type="Proteomes" id="UP000800200">
    <property type="component" value="Unassembled WGS sequence"/>
</dbReference>
<dbReference type="Pfam" id="PF10419">
    <property type="entry name" value="TFIIIC_sub6"/>
    <property type="match status" value="1"/>
</dbReference>
<keyword evidence="4" id="KW-1185">Reference proteome</keyword>
<evidence type="ECO:0000313" key="3">
    <source>
        <dbReference type="EMBL" id="KAF2195302.1"/>
    </source>
</evidence>
<protein>
    <recommendedName>
        <fullName evidence="2">Transcription factor TFIIIC triple barrel domain-containing protein</fullName>
    </recommendedName>
</protein>
<feature type="region of interest" description="Disordered" evidence="1">
    <location>
        <begin position="32"/>
        <end position="58"/>
    </location>
</feature>
<evidence type="ECO:0000259" key="2">
    <source>
        <dbReference type="Pfam" id="PF10419"/>
    </source>
</evidence>
<proteinExistence type="predicted"/>
<evidence type="ECO:0000313" key="4">
    <source>
        <dbReference type="Proteomes" id="UP000800200"/>
    </source>
</evidence>
<sequence>MAKPEENEWEYEYDDDETEDFYFSLDVSSLPDRDLSLNPNNAYSSSSNGHPDDQGPAAGELQIIGLHTPNPLVMYDGQLLSCKWASTIGTDLFFVKPNADSAHKLLRSLPSIDLLAMSSTKLTATAARLRPSDSLFSREDANEEATADPMDVSEDAQGEPTEGRAPPTDFISRLNAAKAKRGEKSRVVVDNTSNGPVLRVERGSKRHPTASRAASQQTVTTAVDEAMERGAQPPNRAVTVSMSGGQPDFLYTDKSSKSSASLCQALPKRPTMSSHMLPTHPKPGRIRTDRLSVNIVSEQQFDTMCLCPHLYMLFEPATLPERPLENFRNKKCKEENIPSADLEESIEMLKSQGHYDGRDDRLAELDERDYHRVIRRRQLQRLQGIMPGILPNKHDGLGRTRGH</sequence>
<name>A0A6A6EWB7_9PEZI</name>
<organism evidence="3 4">
    <name type="scientific">Zopfia rhizophila CBS 207.26</name>
    <dbReference type="NCBI Taxonomy" id="1314779"/>
    <lineage>
        <taxon>Eukaryota</taxon>
        <taxon>Fungi</taxon>
        <taxon>Dikarya</taxon>
        <taxon>Ascomycota</taxon>
        <taxon>Pezizomycotina</taxon>
        <taxon>Dothideomycetes</taxon>
        <taxon>Dothideomycetes incertae sedis</taxon>
        <taxon>Zopfiaceae</taxon>
        <taxon>Zopfia</taxon>
    </lineage>
</organism>
<feature type="compositionally biased region" description="Polar residues" evidence="1">
    <location>
        <begin position="37"/>
        <end position="49"/>
    </location>
</feature>
<accession>A0A6A6EWB7</accession>
<evidence type="ECO:0000256" key="1">
    <source>
        <dbReference type="SAM" id="MobiDB-lite"/>
    </source>
</evidence>
<dbReference type="InterPro" id="IPR019481">
    <property type="entry name" value="TFIIIC_triple_barrel"/>
</dbReference>
<gene>
    <name evidence="3" type="ORF">K469DRAFT_681634</name>
</gene>
<dbReference type="OrthoDB" id="1877767at2759"/>